<dbReference type="EMBL" id="CP042905">
    <property type="protein sequence ID" value="QEE15626.1"/>
    <property type="molecule type" value="Genomic_DNA"/>
</dbReference>
<dbReference type="AlphaFoldDB" id="A0A5B9DAK3"/>
<reference evidence="1 2" key="2">
    <citation type="journal article" date="2024" name="Int. J. Syst. Evol. Microbiol.">
        <title>Promethearchaeum syntrophicum gen. nov., sp. nov., an anaerobic, obligately syntrophic archaeon, the first isolate of the lineage 'Asgard' archaea, and proposal of the new archaeal phylum Promethearchaeota phyl. nov. and kingdom Promethearchaeati regn. nov.</title>
        <authorList>
            <person name="Imachi H."/>
            <person name="Nobu M.K."/>
            <person name="Kato S."/>
            <person name="Takaki Y."/>
            <person name="Miyazaki M."/>
            <person name="Miyata M."/>
            <person name="Ogawara M."/>
            <person name="Saito Y."/>
            <person name="Sakai S."/>
            <person name="Tahara Y.O."/>
            <person name="Takano Y."/>
            <person name="Tasumi E."/>
            <person name="Uematsu K."/>
            <person name="Yoshimura T."/>
            <person name="Itoh T."/>
            <person name="Ohkuma M."/>
            <person name="Takai K."/>
        </authorList>
    </citation>
    <scope>NUCLEOTIDE SEQUENCE [LARGE SCALE GENOMIC DNA]</scope>
    <source>
        <strain evidence="1 2">MK-D1</strain>
    </source>
</reference>
<accession>A0A5B9DAK3</accession>
<dbReference type="Proteomes" id="UP000321408">
    <property type="component" value="Chromosome"/>
</dbReference>
<dbReference type="RefSeq" id="WP_147662528.1">
    <property type="nucleotide sequence ID" value="NZ_CP042905.2"/>
</dbReference>
<gene>
    <name evidence="1" type="ORF">DSAG12_01452</name>
</gene>
<reference evidence="1 2" key="1">
    <citation type="journal article" date="2020" name="Nature">
        <title>Isolation of an archaeon at the prokaryote-eukaryote interface.</title>
        <authorList>
            <person name="Imachi H."/>
            <person name="Nobu M.K."/>
            <person name="Nakahara N."/>
            <person name="Morono Y."/>
            <person name="Ogawara M."/>
            <person name="Takaki Y."/>
            <person name="Takano Y."/>
            <person name="Uematsu K."/>
            <person name="Ikuta T."/>
            <person name="Ito M."/>
            <person name="Matsui Y."/>
            <person name="Miyazaki M."/>
            <person name="Murata K."/>
            <person name="Saito Y."/>
            <person name="Sakai S."/>
            <person name="Song C."/>
            <person name="Tasumi E."/>
            <person name="Yamanaka Y."/>
            <person name="Yamaguchi T."/>
            <person name="Kamagata Y."/>
            <person name="Tamaki H."/>
            <person name="Takai K."/>
        </authorList>
    </citation>
    <scope>NUCLEOTIDE SEQUENCE [LARGE SCALE GENOMIC DNA]</scope>
    <source>
        <strain evidence="1 2">MK-D1</strain>
    </source>
</reference>
<protein>
    <submittedName>
        <fullName evidence="1">TIGR04255 family protein</fullName>
    </submittedName>
</protein>
<keyword evidence="2" id="KW-1185">Reference proteome</keyword>
<name>A0A5B9DAK3_9ARCH</name>
<dbReference type="InterPro" id="IPR026349">
    <property type="entry name" value="CHP04255"/>
</dbReference>
<evidence type="ECO:0000313" key="1">
    <source>
        <dbReference type="EMBL" id="QEE15626.1"/>
    </source>
</evidence>
<evidence type="ECO:0000313" key="2">
    <source>
        <dbReference type="Proteomes" id="UP000321408"/>
    </source>
</evidence>
<sequence length="252" mass="29288">MVKITKSYKYATAKQVIFQIRYSNLFMIGSKIGDIQLKLMKEFPKSSKVIKHNILFANITPDTKIPSISDQPIGNTIWRFESSSNYLLEISSNTLSISSTKYKSYQRDPDNSLREVIIEVMKVFLEYIPILVFERIGLRYIDECPMPKDKNNFLKLYNSTFPLSRFGLNDAKEIAFFADVKREENYLRFGEKVKIIDGVEKLYLDFDGYAQDVNASDYLNVLDELHELITEEYGNSIKDPIIKYMETGKLDE</sequence>
<dbReference type="KEGG" id="psyt:DSAG12_01452"/>
<organism evidence="1 2">
    <name type="scientific">Promethearchaeum syntrophicum</name>
    <dbReference type="NCBI Taxonomy" id="2594042"/>
    <lineage>
        <taxon>Archaea</taxon>
        <taxon>Promethearchaeati</taxon>
        <taxon>Promethearchaeota</taxon>
        <taxon>Promethearchaeia</taxon>
        <taxon>Promethearchaeales</taxon>
        <taxon>Promethearchaeaceae</taxon>
        <taxon>Promethearchaeum</taxon>
    </lineage>
</organism>
<dbReference type="NCBIfam" id="TIGR04255">
    <property type="entry name" value="sporadTIGR04255"/>
    <property type="match status" value="1"/>
</dbReference>
<dbReference type="GeneID" id="41329446"/>
<proteinExistence type="predicted"/>